<feature type="repeat" description="ANK" evidence="1">
    <location>
        <begin position="812"/>
        <end position="844"/>
    </location>
</feature>
<dbReference type="HOGENOM" id="CLU_004184_3_5_1"/>
<gene>
    <name evidence="5" type="primary">20347918</name>
    <name evidence="4" type="ORF">GGTG_07460</name>
</gene>
<dbReference type="Pfam" id="PF12796">
    <property type="entry name" value="Ank_2"/>
    <property type="match status" value="1"/>
</dbReference>
<dbReference type="Pfam" id="PF13637">
    <property type="entry name" value="Ank_4"/>
    <property type="match status" value="1"/>
</dbReference>
<feature type="region of interest" description="Disordered" evidence="2">
    <location>
        <begin position="675"/>
        <end position="703"/>
    </location>
</feature>
<dbReference type="PANTHER" id="PTHR24148">
    <property type="entry name" value="ANKYRIN REPEAT DOMAIN-CONTAINING PROTEIN 39 HOMOLOG-RELATED"/>
    <property type="match status" value="1"/>
</dbReference>
<keyword evidence="6" id="KW-1185">Reference proteome</keyword>
<dbReference type="Proteomes" id="UP000006039">
    <property type="component" value="Unassembled WGS sequence"/>
</dbReference>
<dbReference type="InterPro" id="IPR010730">
    <property type="entry name" value="HET"/>
</dbReference>
<proteinExistence type="predicted"/>
<dbReference type="STRING" id="644352.J3P1R2"/>
<dbReference type="EnsemblFungi" id="EJT73604">
    <property type="protein sequence ID" value="EJT73604"/>
    <property type="gene ID" value="GGTG_07460"/>
</dbReference>
<keyword evidence="1" id="KW-0040">ANK repeat</keyword>
<dbReference type="EMBL" id="GL385398">
    <property type="protein sequence ID" value="EJT73604.1"/>
    <property type="molecule type" value="Genomic_DNA"/>
</dbReference>
<dbReference type="eggNOG" id="KOG4177">
    <property type="taxonomic scope" value="Eukaryota"/>
</dbReference>
<feature type="compositionally biased region" description="Basic and acidic residues" evidence="2">
    <location>
        <begin position="679"/>
        <end position="689"/>
    </location>
</feature>
<organism evidence="4">
    <name type="scientific">Gaeumannomyces tritici (strain R3-111a-1)</name>
    <name type="common">Wheat and barley take-all root rot fungus</name>
    <name type="synonym">Gaeumannomyces graminis var. tritici</name>
    <dbReference type="NCBI Taxonomy" id="644352"/>
    <lineage>
        <taxon>Eukaryota</taxon>
        <taxon>Fungi</taxon>
        <taxon>Dikarya</taxon>
        <taxon>Ascomycota</taxon>
        <taxon>Pezizomycotina</taxon>
        <taxon>Sordariomycetes</taxon>
        <taxon>Sordariomycetidae</taxon>
        <taxon>Magnaporthales</taxon>
        <taxon>Magnaporthaceae</taxon>
        <taxon>Gaeumannomyces</taxon>
    </lineage>
</organism>
<evidence type="ECO:0000313" key="5">
    <source>
        <dbReference type="EnsemblFungi" id="EJT73604"/>
    </source>
</evidence>
<dbReference type="OrthoDB" id="194358at2759"/>
<feature type="repeat" description="ANK" evidence="1">
    <location>
        <begin position="779"/>
        <end position="811"/>
    </location>
</feature>
<dbReference type="RefSeq" id="XP_009223548.1">
    <property type="nucleotide sequence ID" value="XM_009225284.1"/>
</dbReference>
<dbReference type="SUPFAM" id="SSF48403">
    <property type="entry name" value="Ankyrin repeat"/>
    <property type="match status" value="1"/>
</dbReference>
<dbReference type="VEuPathDB" id="FungiDB:GGTG_07460"/>
<dbReference type="PROSITE" id="PS50088">
    <property type="entry name" value="ANK_REPEAT"/>
    <property type="match status" value="4"/>
</dbReference>
<reference evidence="4" key="2">
    <citation type="submission" date="2010-07" db="EMBL/GenBank/DDBJ databases">
        <authorList>
            <consortium name="The Broad Institute Genome Sequencing Platform"/>
            <consortium name="Broad Institute Genome Sequencing Center for Infectious Disease"/>
            <person name="Ma L.-J."/>
            <person name="Dead R."/>
            <person name="Young S."/>
            <person name="Zeng Q."/>
            <person name="Koehrsen M."/>
            <person name="Alvarado L."/>
            <person name="Berlin A."/>
            <person name="Chapman S.B."/>
            <person name="Chen Z."/>
            <person name="Freedman E."/>
            <person name="Gellesch M."/>
            <person name="Goldberg J."/>
            <person name="Griggs A."/>
            <person name="Gujja S."/>
            <person name="Heilman E.R."/>
            <person name="Heiman D."/>
            <person name="Hepburn T."/>
            <person name="Howarth C."/>
            <person name="Jen D."/>
            <person name="Larson L."/>
            <person name="Mehta T."/>
            <person name="Neiman D."/>
            <person name="Pearson M."/>
            <person name="Roberts A."/>
            <person name="Saif S."/>
            <person name="Shea T."/>
            <person name="Shenoy N."/>
            <person name="Sisk P."/>
            <person name="Stolte C."/>
            <person name="Sykes S."/>
            <person name="Walk T."/>
            <person name="White J."/>
            <person name="Yandava C."/>
            <person name="Haas B."/>
            <person name="Nusbaum C."/>
            <person name="Birren B."/>
        </authorList>
    </citation>
    <scope>NUCLEOTIDE SEQUENCE</scope>
    <source>
        <strain evidence="4">R3-111a-1</strain>
    </source>
</reference>
<feature type="domain" description="Heterokaryon incompatibility" evidence="3">
    <location>
        <begin position="50"/>
        <end position="228"/>
    </location>
</feature>
<reference evidence="4" key="3">
    <citation type="submission" date="2010-09" db="EMBL/GenBank/DDBJ databases">
        <title>Annotation of Gaeumannomyces graminis var. tritici R3-111a-1.</title>
        <authorList>
            <consortium name="The Broad Institute Genome Sequencing Platform"/>
            <person name="Ma L.-J."/>
            <person name="Dead R."/>
            <person name="Young S.K."/>
            <person name="Zeng Q."/>
            <person name="Gargeya S."/>
            <person name="Fitzgerald M."/>
            <person name="Haas B."/>
            <person name="Abouelleil A."/>
            <person name="Alvarado L."/>
            <person name="Arachchi H.M."/>
            <person name="Berlin A."/>
            <person name="Brown A."/>
            <person name="Chapman S.B."/>
            <person name="Chen Z."/>
            <person name="Dunbar C."/>
            <person name="Freedman E."/>
            <person name="Gearin G."/>
            <person name="Gellesch M."/>
            <person name="Goldberg J."/>
            <person name="Griggs A."/>
            <person name="Gujja S."/>
            <person name="Heiman D."/>
            <person name="Howarth C."/>
            <person name="Larson L."/>
            <person name="Lui A."/>
            <person name="MacDonald P.J.P."/>
            <person name="Mehta T."/>
            <person name="Montmayeur A."/>
            <person name="Murphy C."/>
            <person name="Neiman D."/>
            <person name="Pearson M."/>
            <person name="Priest M."/>
            <person name="Roberts A."/>
            <person name="Saif S."/>
            <person name="Shea T."/>
            <person name="Shenoy N."/>
            <person name="Sisk P."/>
            <person name="Stolte C."/>
            <person name="Sykes S."/>
            <person name="Yandava C."/>
            <person name="Wortman J."/>
            <person name="Nusbaum C."/>
            <person name="Birren B."/>
        </authorList>
    </citation>
    <scope>NUCLEOTIDE SEQUENCE</scope>
    <source>
        <strain evidence="4">R3-111a-1</strain>
    </source>
</reference>
<sequence>MATYTYEPIDLSKKAIRLLRLFRAVDPEDDIKCEIFQSLLDEDQALNVEYEALSYTWSDAIDEGPRPGKAPGPKRILIQVINDLCTLHVTENLYMALKHLRLPDSDRILWIDAICINQDEHENEKGEKNHQVGQMNIVYSSAQNVIIWLGPGSSAITELFCASAKLHEHAAQQCLLMGQTRLEMWKAVWRSLRPLSEGNAPLLKEHHYDALMTVLRRPWFGRVWVIQEVALAKKATIMCGRASTPTSSFALMPSLLGVEAPKQARALLDVMPSPVRKEERSWWKEKRDLFTVLRKFGNCSSTKPHDRIYALLGISADPHAIKPRYEATEQQVVEDVLKLIIFEHGDLPEGVNLPQWSVNELMTKICSTEHMGGENIEQILLSWAVRKHEMGLAGYLLERQPQFPIPVGTDRARQPTLHLLAETPDSQDLVKDFARRHGMELDFNRRFGSPEVTALQRALNNGNTKVADALSKAQESALEQFKTHFIQGYGDLDPASAARSTEPLLISGQDSDLALRRLLRDDMAYLEMKARYGQTLDLRLILDHVPAVSPPSPTALRLAIESGSKSAIELLIQRGADVNKPSGLGTPLEVAILWADNALVELLLDYKADPSHGFPLHWAVQHGRLTIASRLMAAGADIDAVRDCLTPLEVAIAAKNTQMAALLLVYQDNNNPAMLTDGATEKGTSDGKDASVSANANRDLPHHHDSEVLGKALGKAIVGADDQAVLLLLRHEADPSIGRWSADGPNLWLAASQGYTSVAMSILSRPPPGFDVNERCRPNGTTALHRAAYRGDEDLVRALLEYGADMEIRDNGGATALWAASANGRLKCVHALLEAGADTEVHTQRLSDPGPMTPLAMAKRGGFAKVATLISRHIQARKKKQTLQEDSPSWWATSWTADKQTHQKIKTAPYLAFGVTANTPNRQ</sequence>
<reference evidence="5" key="5">
    <citation type="submission" date="2018-04" db="UniProtKB">
        <authorList>
            <consortium name="EnsemblFungi"/>
        </authorList>
    </citation>
    <scope>IDENTIFICATION</scope>
    <source>
        <strain evidence="5">R3-111a-1</strain>
    </source>
</reference>
<evidence type="ECO:0000313" key="4">
    <source>
        <dbReference type="EMBL" id="EJT73604.1"/>
    </source>
</evidence>
<dbReference type="InterPro" id="IPR052895">
    <property type="entry name" value="HetReg/Transcr_Mod"/>
</dbReference>
<accession>J3P1R2</accession>
<evidence type="ECO:0000256" key="2">
    <source>
        <dbReference type="SAM" id="MobiDB-lite"/>
    </source>
</evidence>
<protein>
    <recommendedName>
        <fullName evidence="3">Heterokaryon incompatibility domain-containing protein</fullName>
    </recommendedName>
</protein>
<dbReference type="Gene3D" id="1.25.40.20">
    <property type="entry name" value="Ankyrin repeat-containing domain"/>
    <property type="match status" value="3"/>
</dbReference>
<dbReference type="AlphaFoldDB" id="J3P1R2"/>
<dbReference type="PANTHER" id="PTHR24148:SF78">
    <property type="entry name" value="HETEROKARYON INCOMPATIBILITY DOMAIN-CONTAINING PROTEIN"/>
    <property type="match status" value="1"/>
</dbReference>
<evidence type="ECO:0000256" key="1">
    <source>
        <dbReference type="PROSITE-ProRule" id="PRU00023"/>
    </source>
</evidence>
<dbReference type="Pfam" id="PF06985">
    <property type="entry name" value="HET"/>
    <property type="match status" value="1"/>
</dbReference>
<dbReference type="GeneID" id="20347918"/>
<dbReference type="SMART" id="SM00248">
    <property type="entry name" value="ANK"/>
    <property type="match status" value="6"/>
</dbReference>
<evidence type="ECO:0000313" key="6">
    <source>
        <dbReference type="Proteomes" id="UP000006039"/>
    </source>
</evidence>
<dbReference type="InterPro" id="IPR002110">
    <property type="entry name" value="Ankyrin_rpt"/>
</dbReference>
<reference evidence="5" key="4">
    <citation type="journal article" date="2015" name="G3 (Bethesda)">
        <title>Genome sequences of three phytopathogenic species of the Magnaporthaceae family of fungi.</title>
        <authorList>
            <person name="Okagaki L.H."/>
            <person name="Nunes C.C."/>
            <person name="Sailsbery J."/>
            <person name="Clay B."/>
            <person name="Brown D."/>
            <person name="John T."/>
            <person name="Oh Y."/>
            <person name="Young N."/>
            <person name="Fitzgerald M."/>
            <person name="Haas B.J."/>
            <person name="Zeng Q."/>
            <person name="Young S."/>
            <person name="Adiconis X."/>
            <person name="Fan L."/>
            <person name="Levin J.Z."/>
            <person name="Mitchell T.K."/>
            <person name="Okubara P.A."/>
            <person name="Farman M.L."/>
            <person name="Kohn L.M."/>
            <person name="Birren B."/>
            <person name="Ma L.-J."/>
            <person name="Dean R.A."/>
        </authorList>
    </citation>
    <scope>NUCLEOTIDE SEQUENCE</scope>
    <source>
        <strain evidence="5">R3-111a-1</strain>
    </source>
</reference>
<dbReference type="InterPro" id="IPR036770">
    <property type="entry name" value="Ankyrin_rpt-contain_sf"/>
</dbReference>
<dbReference type="PROSITE" id="PS50297">
    <property type="entry name" value="ANK_REP_REGION"/>
    <property type="match status" value="4"/>
</dbReference>
<dbReference type="Pfam" id="PF00023">
    <property type="entry name" value="Ank"/>
    <property type="match status" value="1"/>
</dbReference>
<name>J3P1R2_GAET3</name>
<evidence type="ECO:0000259" key="3">
    <source>
        <dbReference type="Pfam" id="PF06985"/>
    </source>
</evidence>
<feature type="repeat" description="ANK" evidence="1">
    <location>
        <begin position="611"/>
        <end position="643"/>
    </location>
</feature>
<reference evidence="6" key="1">
    <citation type="submission" date="2010-07" db="EMBL/GenBank/DDBJ databases">
        <title>The genome sequence of Gaeumannomyces graminis var. tritici strain R3-111a-1.</title>
        <authorList>
            <consortium name="The Broad Institute Genome Sequencing Platform"/>
            <person name="Ma L.-J."/>
            <person name="Dead R."/>
            <person name="Young S."/>
            <person name="Zeng Q."/>
            <person name="Koehrsen M."/>
            <person name="Alvarado L."/>
            <person name="Berlin A."/>
            <person name="Chapman S.B."/>
            <person name="Chen Z."/>
            <person name="Freedman E."/>
            <person name="Gellesch M."/>
            <person name="Goldberg J."/>
            <person name="Griggs A."/>
            <person name="Gujja S."/>
            <person name="Heilman E.R."/>
            <person name="Heiman D."/>
            <person name="Hepburn T."/>
            <person name="Howarth C."/>
            <person name="Jen D."/>
            <person name="Larson L."/>
            <person name="Mehta T."/>
            <person name="Neiman D."/>
            <person name="Pearson M."/>
            <person name="Roberts A."/>
            <person name="Saif S."/>
            <person name="Shea T."/>
            <person name="Shenoy N."/>
            <person name="Sisk P."/>
            <person name="Stolte C."/>
            <person name="Sykes S."/>
            <person name="Walk T."/>
            <person name="White J."/>
            <person name="Yandava C."/>
            <person name="Haas B."/>
            <person name="Nusbaum C."/>
            <person name="Birren B."/>
        </authorList>
    </citation>
    <scope>NUCLEOTIDE SEQUENCE [LARGE SCALE GENOMIC DNA]</scope>
    <source>
        <strain evidence="6">R3-111a-1</strain>
    </source>
</reference>
<feature type="repeat" description="ANK" evidence="1">
    <location>
        <begin position="551"/>
        <end position="583"/>
    </location>
</feature>